<proteinExistence type="predicted"/>
<reference evidence="1" key="1">
    <citation type="submission" date="2009-10" db="EMBL/GenBank/DDBJ databases">
        <title>Complete sequence of chromosome of Methanocaldococcus vulcanius M7.</title>
        <authorList>
            <consortium name="US DOE Joint Genome Institute"/>
            <person name="Lucas S."/>
            <person name="Copeland A."/>
            <person name="Lapidus A."/>
            <person name="Glavina del Rio T."/>
            <person name="Dalin E."/>
            <person name="Tice H."/>
            <person name="Bruce D."/>
            <person name="Goodwin L."/>
            <person name="Pitluck S."/>
            <person name="Lcollab F.I."/>
            <person name="Brettin T."/>
            <person name="Detter J.C."/>
            <person name="Han C."/>
            <person name="Tapia R."/>
            <person name="Kuske C.R."/>
            <person name="Schmutz J."/>
            <person name="Larimer F."/>
            <person name="Land M."/>
            <person name="Hauser L."/>
            <person name="Kyrpides N."/>
            <person name="Ovchinikova G."/>
            <person name="Sieprawska-Lupa M."/>
            <person name="Whitman W.B."/>
            <person name="Woyke T."/>
        </authorList>
    </citation>
    <scope>NUCLEOTIDE SEQUENCE [LARGE SCALE GENOMIC DNA]</scope>
    <source>
        <strain evidence="1">M7</strain>
    </source>
</reference>
<dbReference type="eggNOG" id="arCOG07514">
    <property type="taxonomic scope" value="Archaea"/>
</dbReference>
<evidence type="ECO:0000313" key="2">
    <source>
        <dbReference type="Proteomes" id="UP000002063"/>
    </source>
</evidence>
<dbReference type="EMBL" id="CP001787">
    <property type="protein sequence ID" value="ACX72878.1"/>
    <property type="molecule type" value="Genomic_DNA"/>
</dbReference>
<protein>
    <submittedName>
        <fullName evidence="1">CopG domain protein DNA-binding domain protein</fullName>
    </submittedName>
</protein>
<keyword evidence="2" id="KW-1185">Reference proteome</keyword>
<accession>C9RH26</accession>
<keyword evidence="1" id="KW-0238">DNA-binding</keyword>
<dbReference type="GO" id="GO:0006355">
    <property type="term" value="P:regulation of DNA-templated transcription"/>
    <property type="evidence" value="ECO:0007669"/>
    <property type="project" value="InterPro"/>
</dbReference>
<dbReference type="InterPro" id="IPR010985">
    <property type="entry name" value="Ribbon_hlx_hlx"/>
</dbReference>
<gene>
    <name evidence="1" type="ordered locus">Metvu_1020</name>
</gene>
<dbReference type="AlphaFoldDB" id="C9RH26"/>
<dbReference type="Proteomes" id="UP000002063">
    <property type="component" value="Chromosome"/>
</dbReference>
<dbReference type="GO" id="GO:0003677">
    <property type="term" value="F:DNA binding"/>
    <property type="evidence" value="ECO:0007669"/>
    <property type="project" value="UniProtKB-KW"/>
</dbReference>
<dbReference type="OrthoDB" id="21375at2157"/>
<dbReference type="SUPFAM" id="SSF47598">
    <property type="entry name" value="Ribbon-helix-helix"/>
    <property type="match status" value="1"/>
</dbReference>
<sequence length="70" mass="8206">MKTNRGEVKRIQVTFTKEQWELIEKLKGELGLSDSEVVRNIVLNWLIEKSFISTALKNRLFRGDDNGKKR</sequence>
<dbReference type="GeneID" id="8513357"/>
<dbReference type="KEGG" id="mvu:Metvu_1020"/>
<organism evidence="1 2">
    <name type="scientific">Methanocaldococcus vulcanius (strain ATCC 700851 / DSM 12094 / M7)</name>
    <name type="common">Methanococcus vulcanius</name>
    <dbReference type="NCBI Taxonomy" id="579137"/>
    <lineage>
        <taxon>Archaea</taxon>
        <taxon>Methanobacteriati</taxon>
        <taxon>Methanobacteriota</taxon>
        <taxon>Methanomada group</taxon>
        <taxon>Methanococci</taxon>
        <taxon>Methanococcales</taxon>
        <taxon>Methanocaldococcaceae</taxon>
        <taxon>Methanocaldococcus</taxon>
    </lineage>
</organism>
<name>C9RH26_METVM</name>
<dbReference type="HOGENOM" id="CLU_202286_0_0_2"/>
<evidence type="ECO:0000313" key="1">
    <source>
        <dbReference type="EMBL" id="ACX72878.1"/>
    </source>
</evidence>
<dbReference type="RefSeq" id="WP_015733098.1">
    <property type="nucleotide sequence ID" value="NC_013407.1"/>
</dbReference>